<protein>
    <submittedName>
        <fullName evidence="1">Uncharacterized protein</fullName>
    </submittedName>
</protein>
<comment type="caution">
    <text evidence="1">The sequence shown here is derived from an EMBL/GenBank/DDBJ whole genome shotgun (WGS) entry which is preliminary data.</text>
</comment>
<gene>
    <name evidence="1" type="ORF">BT62DRAFT_926462</name>
</gene>
<proteinExistence type="predicted"/>
<organism evidence="1 2">
    <name type="scientific">Guyanagaster necrorhizus</name>
    <dbReference type="NCBI Taxonomy" id="856835"/>
    <lineage>
        <taxon>Eukaryota</taxon>
        <taxon>Fungi</taxon>
        <taxon>Dikarya</taxon>
        <taxon>Basidiomycota</taxon>
        <taxon>Agaricomycotina</taxon>
        <taxon>Agaricomycetes</taxon>
        <taxon>Agaricomycetidae</taxon>
        <taxon>Agaricales</taxon>
        <taxon>Marasmiineae</taxon>
        <taxon>Physalacriaceae</taxon>
        <taxon>Guyanagaster</taxon>
    </lineage>
</organism>
<sequence>MPRRFPTLVLTRSMVFFPWFLVWLVCDKYHFPLDTYILRHGKARKFCPIRKLGAH</sequence>
<name>A0A9P7W2P7_9AGAR</name>
<dbReference type="AlphaFoldDB" id="A0A9P7W2P7"/>
<keyword evidence="2" id="KW-1185">Reference proteome</keyword>
<evidence type="ECO:0000313" key="2">
    <source>
        <dbReference type="Proteomes" id="UP000812287"/>
    </source>
</evidence>
<evidence type="ECO:0000313" key="1">
    <source>
        <dbReference type="EMBL" id="KAG7452251.1"/>
    </source>
</evidence>
<dbReference type="GeneID" id="66107344"/>
<dbReference type="EMBL" id="MU250524">
    <property type="protein sequence ID" value="KAG7452251.1"/>
    <property type="molecule type" value="Genomic_DNA"/>
</dbReference>
<dbReference type="Proteomes" id="UP000812287">
    <property type="component" value="Unassembled WGS sequence"/>
</dbReference>
<reference evidence="1" key="1">
    <citation type="submission" date="2020-11" db="EMBL/GenBank/DDBJ databases">
        <title>Adaptations for nitrogen fixation in a non-lichenized fungal sporocarp promotes dispersal by wood-feeding termites.</title>
        <authorList>
            <consortium name="DOE Joint Genome Institute"/>
            <person name="Koch R.A."/>
            <person name="Yoon G."/>
            <person name="Arayal U."/>
            <person name="Lail K."/>
            <person name="Amirebrahimi M."/>
            <person name="Labutti K."/>
            <person name="Lipzen A."/>
            <person name="Riley R."/>
            <person name="Barry K."/>
            <person name="Henrissat B."/>
            <person name="Grigoriev I.V."/>
            <person name="Herr J.R."/>
            <person name="Aime M.C."/>
        </authorList>
    </citation>
    <scope>NUCLEOTIDE SEQUENCE</scope>
    <source>
        <strain evidence="1">MCA 3950</strain>
    </source>
</reference>
<dbReference type="RefSeq" id="XP_043045751.1">
    <property type="nucleotide sequence ID" value="XM_043185047.1"/>
</dbReference>
<accession>A0A9P7W2P7</accession>